<dbReference type="Proteomes" id="UP000789572">
    <property type="component" value="Unassembled WGS sequence"/>
</dbReference>
<feature type="compositionally biased region" description="Polar residues" evidence="1">
    <location>
        <begin position="35"/>
        <end position="45"/>
    </location>
</feature>
<evidence type="ECO:0000313" key="2">
    <source>
        <dbReference type="EMBL" id="CAG8490331.1"/>
    </source>
</evidence>
<accession>A0A9N8WKH1</accession>
<feature type="compositionally biased region" description="Basic and acidic residues" evidence="1">
    <location>
        <begin position="23"/>
        <end position="34"/>
    </location>
</feature>
<evidence type="ECO:0000256" key="1">
    <source>
        <dbReference type="SAM" id="MobiDB-lite"/>
    </source>
</evidence>
<evidence type="ECO:0000313" key="3">
    <source>
        <dbReference type="Proteomes" id="UP000789572"/>
    </source>
</evidence>
<feature type="region of interest" description="Disordered" evidence="1">
    <location>
        <begin position="1"/>
        <end position="61"/>
    </location>
</feature>
<proteinExistence type="predicted"/>
<comment type="caution">
    <text evidence="2">The sequence shown here is derived from an EMBL/GenBank/DDBJ whole genome shotgun (WGS) entry which is preliminary data.</text>
</comment>
<feature type="compositionally biased region" description="Basic and acidic residues" evidence="1">
    <location>
        <begin position="1"/>
        <end position="12"/>
    </location>
</feature>
<gene>
    <name evidence="2" type="ORF">POCULU_LOCUS2033</name>
</gene>
<dbReference type="EMBL" id="CAJVPJ010000172">
    <property type="protein sequence ID" value="CAG8490331.1"/>
    <property type="molecule type" value="Genomic_DNA"/>
</dbReference>
<name>A0A9N8WKH1_9GLOM</name>
<organism evidence="2 3">
    <name type="scientific">Paraglomus occultum</name>
    <dbReference type="NCBI Taxonomy" id="144539"/>
    <lineage>
        <taxon>Eukaryota</taxon>
        <taxon>Fungi</taxon>
        <taxon>Fungi incertae sedis</taxon>
        <taxon>Mucoromycota</taxon>
        <taxon>Glomeromycotina</taxon>
        <taxon>Glomeromycetes</taxon>
        <taxon>Paraglomerales</taxon>
        <taxon>Paraglomeraceae</taxon>
        <taxon>Paraglomus</taxon>
    </lineage>
</organism>
<keyword evidence="3" id="KW-1185">Reference proteome</keyword>
<feature type="compositionally biased region" description="Basic and acidic residues" evidence="1">
    <location>
        <begin position="49"/>
        <end position="60"/>
    </location>
</feature>
<reference evidence="2" key="1">
    <citation type="submission" date="2021-06" db="EMBL/GenBank/DDBJ databases">
        <authorList>
            <person name="Kallberg Y."/>
            <person name="Tangrot J."/>
            <person name="Rosling A."/>
        </authorList>
    </citation>
    <scope>NUCLEOTIDE SEQUENCE</scope>
    <source>
        <strain evidence="2">IA702</strain>
    </source>
</reference>
<sequence>MSQNSHQREKTKFSLKSNRGWKARTDPNKFDPTGRSHSMIVNPQNGRKRNNDAAYGKEQHPLPMVEPVAEYAHTTMMNIGMGRHYFAQMTTEQLRIYSIFFEIVLLNYKPT</sequence>
<protein>
    <submittedName>
        <fullName evidence="2">569_t:CDS:1</fullName>
    </submittedName>
</protein>
<dbReference type="AlphaFoldDB" id="A0A9N8WKH1"/>